<sequence length="620" mass="67457">MTVNEALDSIYYSTSPLWSTPYAGVPRRLVTAKSYHFHPARITIKHWQLRDLVSVSTERPSLVYYPTDNKVNSIDLAASAVAATASEEGQVRNSIDESTPGSPRATRTSQAEVVAEFEFEPRSIQNLNNIVAVAGVKSTREQAGKIGVVNRVSGAKIERELGQYINNSLCLYTDYDDESIDNGYGGDVPNSNSNSAMHALVCNNDKNLYWLNIGHERIEIEREMPFPASLNHASISPDRKMIVACGDIGQVYLSPAHETRANSKNIFQLNDGSGSLAGSGAGSTINAYGKSKSCSYQNWQTLETWPDYGFSTSFHSSSIVFGVAFQPGVAQLFDVRNLSEPLTQIYSTRPKDWTGAFRCLKFASGPQDLVFISEQMGRVHLVDLRNFDNHQVLNVPDRAGRWQRDEEQPAVQFYDDMLKSGEASPLVMNNAVAHNEHYPAPEYNGGGYATGDSLGSDNPSSNLMMRRTRRLSVESASGIAAPSIGGSTGSRRGSASIRELSMDGVPLTPEPFDIEPPPALLQGPSTRQRRYSLRYLSNRPDLQPSSPTSSGSMGGLRGGLMGGSMATAASHLAAHTENGVSGLGWSGYNGGTLIVGTDCGVATWSIDQIARRTFPDYERR</sequence>
<evidence type="ECO:0000313" key="4">
    <source>
        <dbReference type="Proteomes" id="UP000242525"/>
    </source>
</evidence>
<feature type="compositionally biased region" description="Polar residues" evidence="1">
    <location>
        <begin position="91"/>
        <end position="109"/>
    </location>
</feature>
<reference evidence="3" key="1">
    <citation type="submission" date="2014-03" db="EMBL/GenBank/DDBJ databases">
        <authorList>
            <person name="Casaregola S."/>
        </authorList>
    </citation>
    <scope>NUCLEOTIDE SEQUENCE [LARGE SCALE GENOMIC DNA]</scope>
    <source>
        <strain evidence="3">CLIB 918</strain>
    </source>
</reference>
<evidence type="ECO:0000256" key="1">
    <source>
        <dbReference type="SAM" id="MobiDB-lite"/>
    </source>
</evidence>
<dbReference type="Pfam" id="PF10313">
    <property type="entry name" value="DUF2415"/>
    <property type="match status" value="1"/>
</dbReference>
<feature type="compositionally biased region" description="Low complexity" evidence="1">
    <location>
        <begin position="483"/>
        <end position="494"/>
    </location>
</feature>
<comment type="caution">
    <text evidence="3">The sequence shown here is derived from an EMBL/GenBank/DDBJ whole genome shotgun (WGS) entry which is preliminary data.</text>
</comment>
<organism evidence="3 4">
    <name type="scientific">Geotrichum candidum</name>
    <name type="common">Oospora lactis</name>
    <name type="synonym">Dipodascus geotrichum</name>
    <dbReference type="NCBI Taxonomy" id="1173061"/>
    <lineage>
        <taxon>Eukaryota</taxon>
        <taxon>Fungi</taxon>
        <taxon>Dikarya</taxon>
        <taxon>Ascomycota</taxon>
        <taxon>Saccharomycotina</taxon>
        <taxon>Dipodascomycetes</taxon>
        <taxon>Dipodascales</taxon>
        <taxon>Dipodascaceae</taxon>
        <taxon>Geotrichum</taxon>
    </lineage>
</organism>
<protein>
    <recommendedName>
        <fullName evidence="2">DUF2415 domain-containing protein</fullName>
    </recommendedName>
</protein>
<keyword evidence="4" id="KW-1185">Reference proteome</keyword>
<gene>
    <name evidence="3" type="ORF">BN980_GECA01s02430g</name>
</gene>
<dbReference type="EMBL" id="CCBN010000001">
    <property type="protein sequence ID" value="CDO51206.1"/>
    <property type="molecule type" value="Genomic_DNA"/>
</dbReference>
<accession>A0A0J9YHC8</accession>
<dbReference type="OrthoDB" id="418169at2759"/>
<name>A0A0J9YHC8_GEOCN</name>
<dbReference type="InterPro" id="IPR019417">
    <property type="entry name" value="DUF2415"/>
</dbReference>
<evidence type="ECO:0000313" key="3">
    <source>
        <dbReference type="EMBL" id="CDO51206.1"/>
    </source>
</evidence>
<dbReference type="PANTHER" id="PTHR43991:SF9">
    <property type="entry name" value="DUF2415 DOMAIN-CONTAINING PROTEIN"/>
    <property type="match status" value="1"/>
</dbReference>
<feature type="region of interest" description="Disordered" evidence="1">
    <location>
        <begin position="474"/>
        <end position="494"/>
    </location>
</feature>
<dbReference type="PANTHER" id="PTHR43991">
    <property type="entry name" value="WD REPEAT PROTEIN (AFU_ORTHOLOGUE AFUA_8G05640)-RELATED"/>
    <property type="match status" value="1"/>
</dbReference>
<dbReference type="Gene3D" id="2.130.10.10">
    <property type="entry name" value="YVTN repeat-like/Quinoprotein amine dehydrogenase"/>
    <property type="match status" value="1"/>
</dbReference>
<dbReference type="Proteomes" id="UP000242525">
    <property type="component" value="Unassembled WGS sequence"/>
</dbReference>
<evidence type="ECO:0000259" key="2">
    <source>
        <dbReference type="Pfam" id="PF10313"/>
    </source>
</evidence>
<feature type="domain" description="DUF2415" evidence="2">
    <location>
        <begin position="355"/>
        <end position="393"/>
    </location>
</feature>
<dbReference type="InterPro" id="IPR036322">
    <property type="entry name" value="WD40_repeat_dom_sf"/>
</dbReference>
<feature type="region of interest" description="Disordered" evidence="1">
    <location>
        <begin position="87"/>
        <end position="109"/>
    </location>
</feature>
<dbReference type="AlphaFoldDB" id="A0A0J9YHC8"/>
<feature type="region of interest" description="Disordered" evidence="1">
    <location>
        <begin position="536"/>
        <end position="559"/>
    </location>
</feature>
<dbReference type="InterPro" id="IPR015943">
    <property type="entry name" value="WD40/YVTN_repeat-like_dom_sf"/>
</dbReference>
<proteinExistence type="predicted"/>
<dbReference type="SUPFAM" id="SSF50978">
    <property type="entry name" value="WD40 repeat-like"/>
    <property type="match status" value="1"/>
</dbReference>